<proteinExistence type="predicted"/>
<evidence type="ECO:0000313" key="1">
    <source>
        <dbReference type="EMBL" id="OAL30156.1"/>
    </source>
</evidence>
<dbReference type="InterPro" id="IPR011009">
    <property type="entry name" value="Kinase-like_dom_sf"/>
</dbReference>
<dbReference type="RefSeq" id="XP_022496890.1">
    <property type="nucleotide sequence ID" value="XM_022647146.1"/>
</dbReference>
<organism evidence="1 2">
    <name type="scientific">Fonsecaea nubica</name>
    <dbReference type="NCBI Taxonomy" id="856822"/>
    <lineage>
        <taxon>Eukaryota</taxon>
        <taxon>Fungi</taxon>
        <taxon>Dikarya</taxon>
        <taxon>Ascomycota</taxon>
        <taxon>Pezizomycotina</taxon>
        <taxon>Eurotiomycetes</taxon>
        <taxon>Chaetothyriomycetidae</taxon>
        <taxon>Chaetothyriales</taxon>
        <taxon>Herpotrichiellaceae</taxon>
        <taxon>Fonsecaea</taxon>
    </lineage>
</organism>
<dbReference type="SUPFAM" id="SSF56112">
    <property type="entry name" value="Protein kinase-like (PK-like)"/>
    <property type="match status" value="1"/>
</dbReference>
<dbReference type="GeneID" id="34592274"/>
<dbReference type="OrthoDB" id="4159797at2759"/>
<dbReference type="Proteomes" id="UP000185904">
    <property type="component" value="Unassembled WGS sequence"/>
</dbReference>
<accession>A0A178CLE3</accession>
<dbReference type="PANTHER" id="PTHR21310">
    <property type="entry name" value="AMINOGLYCOSIDE PHOSPHOTRANSFERASE-RELATED-RELATED"/>
    <property type="match status" value="1"/>
</dbReference>
<gene>
    <name evidence="1" type="ORF">AYO20_08872</name>
</gene>
<dbReference type="AlphaFoldDB" id="A0A178CLE3"/>
<evidence type="ECO:0000313" key="2">
    <source>
        <dbReference type="Proteomes" id="UP000185904"/>
    </source>
</evidence>
<reference evidence="1 2" key="1">
    <citation type="submission" date="2016-03" db="EMBL/GenBank/DDBJ databases">
        <title>The draft genome sequence of Fonsecaea nubica causative agent of cutaneous subcutaneous infection in human host.</title>
        <authorList>
            <person name="Costa F."/>
            <person name="Sybren D.H."/>
            <person name="Raittz R.T."/>
            <person name="Weiss V.A."/>
            <person name="Leao A.C."/>
            <person name="Gomes R."/>
            <person name="De Souza E.M."/>
            <person name="Pedrosa F.O."/>
            <person name="Steffens M.B."/>
            <person name="Bombassaro A."/>
            <person name="Tadra-Sfeir M.Z."/>
            <person name="Moreno L.F."/>
            <person name="Najafzadeh M.J."/>
            <person name="Felipe M.S."/>
            <person name="Teixeira M."/>
            <person name="Sun J."/>
            <person name="Xi L."/>
            <person name="Castro M.A."/>
            <person name="Vicente V.A."/>
        </authorList>
    </citation>
    <scope>NUCLEOTIDE SEQUENCE [LARGE SCALE GENOMIC DNA]</scope>
    <source>
        <strain evidence="1 2">CBS 269.64</strain>
    </source>
</reference>
<evidence type="ECO:0008006" key="3">
    <source>
        <dbReference type="Google" id="ProtNLM"/>
    </source>
</evidence>
<dbReference type="EMBL" id="LVCJ01000075">
    <property type="protein sequence ID" value="OAL30156.1"/>
    <property type="molecule type" value="Genomic_DNA"/>
</dbReference>
<keyword evidence="2" id="KW-1185">Reference proteome</keyword>
<sequence length="163" mass="18293">MEAKDIGDPLRIIRSLEENQHAASEILTINNTVFRRWMTLVAVKTTAKLYTRIGCCFRITPNKIVKTGLTVHLTEGATAAFVAQNTSVPVPKIYCCFLHKNRAYIVMERIQGDNLARVWSMSCKKPGFEQFRRKILDQLKGVIQELRSLQPPPGTGVESYAGG</sequence>
<comment type="caution">
    <text evidence="1">The sequence shown here is derived from an EMBL/GenBank/DDBJ whole genome shotgun (WGS) entry which is preliminary data.</text>
</comment>
<name>A0A178CLE3_9EURO</name>
<dbReference type="InterPro" id="IPR051678">
    <property type="entry name" value="AGP_Transferase"/>
</dbReference>
<protein>
    <recommendedName>
        <fullName evidence="3">Aminoglycoside phosphotransferase domain-containing protein</fullName>
    </recommendedName>
</protein>
<dbReference type="PANTHER" id="PTHR21310:SF55">
    <property type="entry name" value="AMINOGLYCOSIDE PHOSPHOTRANSFERASE DOMAIN-CONTAINING PROTEIN"/>
    <property type="match status" value="1"/>
</dbReference>